<dbReference type="GO" id="GO:0017108">
    <property type="term" value="F:5'-flap endonuclease activity"/>
    <property type="evidence" value="ECO:0007669"/>
    <property type="project" value="InterPro"/>
</dbReference>
<protein>
    <submittedName>
        <fullName evidence="6">DNA polymerase-1</fullName>
    </submittedName>
</protein>
<dbReference type="InterPro" id="IPR020046">
    <property type="entry name" value="5-3_exonucl_a-hlix_arch_N"/>
</dbReference>
<dbReference type="InterPro" id="IPR036279">
    <property type="entry name" value="5-3_exonuclease_C_sf"/>
</dbReference>
<dbReference type="Pfam" id="PF02739">
    <property type="entry name" value="5_3_exonuc_N"/>
    <property type="match status" value="1"/>
</dbReference>
<dbReference type="GO" id="GO:0003677">
    <property type="term" value="F:DNA binding"/>
    <property type="evidence" value="ECO:0007669"/>
    <property type="project" value="UniProtKB-KW"/>
</dbReference>
<dbReference type="FunFam" id="1.10.150.20:FF:000003">
    <property type="entry name" value="DNA polymerase I"/>
    <property type="match status" value="1"/>
</dbReference>
<dbReference type="OrthoDB" id="9806424at2"/>
<dbReference type="SMART" id="SM00279">
    <property type="entry name" value="HhH2"/>
    <property type="match status" value="1"/>
</dbReference>
<dbReference type="EMBL" id="OBEI01000003">
    <property type="protein sequence ID" value="SNZ07891.1"/>
    <property type="molecule type" value="Genomic_DNA"/>
</dbReference>
<accession>A0A285NJS2</accession>
<sequence length="298" mass="34365">MEKKKKIILIDGSSYLYRAFYALPPLKSPKGEPTGAIYGFIRMLSKLMNEFNPKYIAVAFDLPGKTFRHEEYKEYKATRKETPDELKLQIPKLKEILRLWGIKLIEIPGYEADDIIATLAKKGKEKDFEVIIVTPDKDMMQLVEEGIYIFNPVTEEIFDREKVKKKYGIYPDQFVDFLAMVGDTVDNILGVKGVGPKTAQKLLEQFGNIDEILKNIDKLKPKLQDAFEEAKDRLEQNRFLVKLRSDIDIGIEPEDLHKEKADLIALKKKFEELGFKSLLKEIGKVKSIEKKGEQKSLF</sequence>
<dbReference type="InterPro" id="IPR002421">
    <property type="entry name" value="5-3_exonuclease"/>
</dbReference>
<reference evidence="7" key="1">
    <citation type="submission" date="2017-09" db="EMBL/GenBank/DDBJ databases">
        <authorList>
            <person name="Varghese N."/>
            <person name="Submissions S."/>
        </authorList>
    </citation>
    <scope>NUCLEOTIDE SEQUENCE [LARGE SCALE GENOMIC DNA]</scope>
    <source>
        <strain evidence="7">DSM 15103</strain>
    </source>
</reference>
<dbReference type="RefSeq" id="WP_097000247.1">
    <property type="nucleotide sequence ID" value="NZ_OBEI01000003.1"/>
</dbReference>
<dbReference type="PANTHER" id="PTHR42646:SF2">
    <property type="entry name" value="5'-3' EXONUCLEASE FAMILY PROTEIN"/>
    <property type="match status" value="1"/>
</dbReference>
<keyword evidence="1" id="KW-0540">Nuclease</keyword>
<dbReference type="SUPFAM" id="SSF47807">
    <property type="entry name" value="5' to 3' exonuclease, C-terminal subdomain"/>
    <property type="match status" value="1"/>
</dbReference>
<dbReference type="PANTHER" id="PTHR42646">
    <property type="entry name" value="FLAP ENDONUCLEASE XNI"/>
    <property type="match status" value="1"/>
</dbReference>
<dbReference type="Gene3D" id="1.10.150.20">
    <property type="entry name" value="5' to 3' exonuclease, C-terminal subdomain"/>
    <property type="match status" value="1"/>
</dbReference>
<evidence type="ECO:0000313" key="7">
    <source>
        <dbReference type="Proteomes" id="UP000219036"/>
    </source>
</evidence>
<keyword evidence="4" id="KW-0238">DNA-binding</keyword>
<name>A0A285NJS2_9AQUI</name>
<keyword evidence="7" id="KW-1185">Reference proteome</keyword>
<dbReference type="Proteomes" id="UP000219036">
    <property type="component" value="Unassembled WGS sequence"/>
</dbReference>
<dbReference type="CDD" id="cd09898">
    <property type="entry name" value="H3TH_53EXO"/>
    <property type="match status" value="1"/>
</dbReference>
<dbReference type="GO" id="GO:0008409">
    <property type="term" value="F:5'-3' exonuclease activity"/>
    <property type="evidence" value="ECO:0007669"/>
    <property type="project" value="InterPro"/>
</dbReference>
<evidence type="ECO:0000256" key="2">
    <source>
        <dbReference type="ARBA" id="ARBA00022801"/>
    </source>
</evidence>
<dbReference type="Pfam" id="PF01367">
    <property type="entry name" value="5_3_exonuc"/>
    <property type="match status" value="1"/>
</dbReference>
<evidence type="ECO:0000259" key="5">
    <source>
        <dbReference type="SMART" id="SM00475"/>
    </source>
</evidence>
<gene>
    <name evidence="6" type="ORF">SAMN06265182_1075</name>
</gene>
<evidence type="ECO:0000313" key="6">
    <source>
        <dbReference type="EMBL" id="SNZ07891.1"/>
    </source>
</evidence>
<feature type="domain" description="5'-3' exonuclease" evidence="5">
    <location>
        <begin position="5"/>
        <end position="259"/>
    </location>
</feature>
<dbReference type="InterPro" id="IPR029060">
    <property type="entry name" value="PIN-like_dom_sf"/>
</dbReference>
<keyword evidence="2" id="KW-0378">Hydrolase</keyword>
<dbReference type="InterPro" id="IPR038969">
    <property type="entry name" value="FEN"/>
</dbReference>
<dbReference type="SMART" id="SM00475">
    <property type="entry name" value="53EXOc"/>
    <property type="match status" value="1"/>
</dbReference>
<evidence type="ECO:0000256" key="4">
    <source>
        <dbReference type="ARBA" id="ARBA00023125"/>
    </source>
</evidence>
<dbReference type="GO" id="GO:0033567">
    <property type="term" value="P:DNA replication, Okazaki fragment processing"/>
    <property type="evidence" value="ECO:0007669"/>
    <property type="project" value="InterPro"/>
</dbReference>
<dbReference type="InterPro" id="IPR008918">
    <property type="entry name" value="HhH2"/>
</dbReference>
<organism evidence="6 7">
    <name type="scientific">Persephonella hydrogeniphila</name>
    <dbReference type="NCBI Taxonomy" id="198703"/>
    <lineage>
        <taxon>Bacteria</taxon>
        <taxon>Pseudomonadati</taxon>
        <taxon>Aquificota</taxon>
        <taxon>Aquificia</taxon>
        <taxon>Aquificales</taxon>
        <taxon>Hydrogenothermaceae</taxon>
        <taxon>Persephonella</taxon>
    </lineage>
</organism>
<evidence type="ECO:0000256" key="1">
    <source>
        <dbReference type="ARBA" id="ARBA00022722"/>
    </source>
</evidence>
<proteinExistence type="predicted"/>
<keyword evidence="3" id="KW-0269">Exonuclease</keyword>
<dbReference type="AlphaFoldDB" id="A0A285NJS2"/>
<dbReference type="InterPro" id="IPR020045">
    <property type="entry name" value="DNA_polI_H3TH"/>
</dbReference>
<dbReference type="CDD" id="cd09859">
    <property type="entry name" value="PIN_53EXO"/>
    <property type="match status" value="1"/>
</dbReference>
<dbReference type="SUPFAM" id="SSF88723">
    <property type="entry name" value="PIN domain-like"/>
    <property type="match status" value="1"/>
</dbReference>
<dbReference type="Gene3D" id="3.40.50.1010">
    <property type="entry name" value="5'-nuclease"/>
    <property type="match status" value="1"/>
</dbReference>
<dbReference type="FunFam" id="3.40.50.1010:FF:000001">
    <property type="entry name" value="DNA polymerase I"/>
    <property type="match status" value="1"/>
</dbReference>
<evidence type="ECO:0000256" key="3">
    <source>
        <dbReference type="ARBA" id="ARBA00022839"/>
    </source>
</evidence>